<protein>
    <submittedName>
        <fullName evidence="2">Uncharacterized protein</fullName>
    </submittedName>
</protein>
<organism evidence="2 3">
    <name type="scientific">Liparis tanakae</name>
    <name type="common">Tanaka's snailfish</name>
    <dbReference type="NCBI Taxonomy" id="230148"/>
    <lineage>
        <taxon>Eukaryota</taxon>
        <taxon>Metazoa</taxon>
        <taxon>Chordata</taxon>
        <taxon>Craniata</taxon>
        <taxon>Vertebrata</taxon>
        <taxon>Euteleostomi</taxon>
        <taxon>Actinopterygii</taxon>
        <taxon>Neopterygii</taxon>
        <taxon>Teleostei</taxon>
        <taxon>Neoteleostei</taxon>
        <taxon>Acanthomorphata</taxon>
        <taxon>Eupercaria</taxon>
        <taxon>Perciformes</taxon>
        <taxon>Cottioidei</taxon>
        <taxon>Cottales</taxon>
        <taxon>Liparidae</taxon>
        <taxon>Liparis</taxon>
    </lineage>
</organism>
<sequence>MLTLAHLPLALSFRVGPFVILLFFLLHLHFDIFLAGSRAVLQLGAGIGAAADRARRGHLTVCRQRRLRRKLWQQDRDGVRELGWEGVEDGGKLGRDPAPLALPDPMGPTGVAEPGAEEADCAAGLLAGSEGGVDIWFCSRGDRGRLPVAQQSVLAGSCQQVQSRVQDWTQEIGPEGGTMGGCPMLGGTCGRPGEGMPGWPGIMPCFWSRVLLFSSSSFWIL</sequence>
<comment type="caution">
    <text evidence="2">The sequence shown here is derived from an EMBL/GenBank/DDBJ whole genome shotgun (WGS) entry which is preliminary data.</text>
</comment>
<dbReference type="EMBL" id="SRLO01000450">
    <property type="protein sequence ID" value="TNN55639.1"/>
    <property type="molecule type" value="Genomic_DNA"/>
</dbReference>
<accession>A0A4Z2GQI8</accession>
<evidence type="ECO:0000256" key="1">
    <source>
        <dbReference type="SAM" id="Phobius"/>
    </source>
</evidence>
<gene>
    <name evidence="2" type="ORF">EYF80_034155</name>
</gene>
<keyword evidence="3" id="KW-1185">Reference proteome</keyword>
<feature type="transmembrane region" description="Helical" evidence="1">
    <location>
        <begin position="6"/>
        <end position="28"/>
    </location>
</feature>
<dbReference type="AlphaFoldDB" id="A0A4Z2GQI8"/>
<proteinExistence type="predicted"/>
<evidence type="ECO:0000313" key="2">
    <source>
        <dbReference type="EMBL" id="TNN55639.1"/>
    </source>
</evidence>
<dbReference type="Proteomes" id="UP000314294">
    <property type="component" value="Unassembled WGS sequence"/>
</dbReference>
<keyword evidence="1" id="KW-0472">Membrane</keyword>
<keyword evidence="1" id="KW-0812">Transmembrane</keyword>
<evidence type="ECO:0000313" key="3">
    <source>
        <dbReference type="Proteomes" id="UP000314294"/>
    </source>
</evidence>
<name>A0A4Z2GQI8_9TELE</name>
<keyword evidence="1" id="KW-1133">Transmembrane helix</keyword>
<reference evidence="2 3" key="1">
    <citation type="submission" date="2019-03" db="EMBL/GenBank/DDBJ databases">
        <title>First draft genome of Liparis tanakae, snailfish: a comprehensive survey of snailfish specific genes.</title>
        <authorList>
            <person name="Kim W."/>
            <person name="Song I."/>
            <person name="Jeong J.-H."/>
            <person name="Kim D."/>
            <person name="Kim S."/>
            <person name="Ryu S."/>
            <person name="Song J.Y."/>
            <person name="Lee S.K."/>
        </authorList>
    </citation>
    <scope>NUCLEOTIDE SEQUENCE [LARGE SCALE GENOMIC DNA]</scope>
    <source>
        <tissue evidence="2">Muscle</tissue>
    </source>
</reference>